<dbReference type="CDD" id="cd01647">
    <property type="entry name" value="RT_LTR"/>
    <property type="match status" value="1"/>
</dbReference>
<dbReference type="AlphaFoldDB" id="A0AAV3Q9Q4"/>
<protein>
    <recommendedName>
        <fullName evidence="1">Reverse transcriptase domain-containing protein</fullName>
    </recommendedName>
</protein>
<dbReference type="Proteomes" id="UP001454036">
    <property type="component" value="Unassembled WGS sequence"/>
</dbReference>
<dbReference type="EMBL" id="BAABME010003660">
    <property type="protein sequence ID" value="GAA0159681.1"/>
    <property type="molecule type" value="Genomic_DNA"/>
</dbReference>
<name>A0AAV3Q9Q4_LITER</name>
<dbReference type="PANTHER" id="PTHR24559">
    <property type="entry name" value="TRANSPOSON TY3-I GAG-POL POLYPROTEIN"/>
    <property type="match status" value="1"/>
</dbReference>
<reference evidence="2 3" key="1">
    <citation type="submission" date="2024-01" db="EMBL/GenBank/DDBJ databases">
        <title>The complete chloroplast genome sequence of Lithospermum erythrorhizon: insights into the phylogenetic relationship among Boraginaceae species and the maternal lineages of purple gromwells.</title>
        <authorList>
            <person name="Okada T."/>
            <person name="Watanabe K."/>
        </authorList>
    </citation>
    <scope>NUCLEOTIDE SEQUENCE [LARGE SCALE GENOMIC DNA]</scope>
</reference>
<proteinExistence type="predicted"/>
<dbReference type="InterPro" id="IPR053134">
    <property type="entry name" value="RNA-dir_DNA_polymerase"/>
</dbReference>
<gene>
    <name evidence="2" type="ORF">LIER_16399</name>
</gene>
<evidence type="ECO:0000313" key="2">
    <source>
        <dbReference type="EMBL" id="GAA0159681.1"/>
    </source>
</evidence>
<dbReference type="SUPFAM" id="SSF56672">
    <property type="entry name" value="DNA/RNA polymerases"/>
    <property type="match status" value="1"/>
</dbReference>
<dbReference type="Gene3D" id="3.30.70.270">
    <property type="match status" value="1"/>
</dbReference>
<evidence type="ECO:0000259" key="1">
    <source>
        <dbReference type="Pfam" id="PF00078"/>
    </source>
</evidence>
<feature type="domain" description="Reverse transcriptase" evidence="1">
    <location>
        <begin position="69"/>
        <end position="183"/>
    </location>
</feature>
<dbReference type="InterPro" id="IPR000477">
    <property type="entry name" value="RT_dom"/>
</dbReference>
<comment type="caution">
    <text evidence="2">The sequence shown here is derived from an EMBL/GenBank/DDBJ whole genome shotgun (WGS) entry which is preliminary data.</text>
</comment>
<dbReference type="PANTHER" id="PTHR24559:SF444">
    <property type="entry name" value="REVERSE TRANSCRIPTASE DOMAIN-CONTAINING PROTEIN"/>
    <property type="match status" value="1"/>
</dbReference>
<sequence length="253" mass="29662">MPRMDLILALHRLHADPLFVLVKQWKRTFREEKNLAIREEVTSIPKDFYPLSCLGRLVDGSAVHEVSDFMDASRGYHQIRMLPEDKEKIAFITEYGLYCWRVMMFGLKNAGATYQRKVNTLFEAQIGYNMEIYVDDMLVKTKARREHLDNLKETFTRLRESMLKRKAEKCSFGVTSGKFLGYKSSDREIEPNKDKIKVLLEMNPLKSYKDIQKLTGCLTALSRFISKSRERNLSIFKNLRKASATNEFHWDDE</sequence>
<dbReference type="InterPro" id="IPR043128">
    <property type="entry name" value="Rev_trsase/Diguanyl_cyclase"/>
</dbReference>
<evidence type="ECO:0000313" key="3">
    <source>
        <dbReference type="Proteomes" id="UP001454036"/>
    </source>
</evidence>
<dbReference type="Pfam" id="PF00078">
    <property type="entry name" value="RVT_1"/>
    <property type="match status" value="1"/>
</dbReference>
<dbReference type="InterPro" id="IPR043502">
    <property type="entry name" value="DNA/RNA_pol_sf"/>
</dbReference>
<keyword evidence="3" id="KW-1185">Reference proteome</keyword>
<organism evidence="2 3">
    <name type="scientific">Lithospermum erythrorhizon</name>
    <name type="common">Purple gromwell</name>
    <name type="synonym">Lithospermum officinale var. erythrorhizon</name>
    <dbReference type="NCBI Taxonomy" id="34254"/>
    <lineage>
        <taxon>Eukaryota</taxon>
        <taxon>Viridiplantae</taxon>
        <taxon>Streptophyta</taxon>
        <taxon>Embryophyta</taxon>
        <taxon>Tracheophyta</taxon>
        <taxon>Spermatophyta</taxon>
        <taxon>Magnoliopsida</taxon>
        <taxon>eudicotyledons</taxon>
        <taxon>Gunneridae</taxon>
        <taxon>Pentapetalae</taxon>
        <taxon>asterids</taxon>
        <taxon>lamiids</taxon>
        <taxon>Boraginales</taxon>
        <taxon>Boraginaceae</taxon>
        <taxon>Boraginoideae</taxon>
        <taxon>Lithospermeae</taxon>
        <taxon>Lithospermum</taxon>
    </lineage>
</organism>
<accession>A0AAV3Q9Q4</accession>